<feature type="region of interest" description="Disordered" evidence="1">
    <location>
        <begin position="1"/>
        <end position="52"/>
    </location>
</feature>
<proteinExistence type="predicted"/>
<sequence length="173" mass="19019">MAKSIPDSWDMDQDPTNNPQHKRKGSSSPTQASKSKKKPVNTPNVPTNIDPESLLGAAADATKYACELVEGLAEEYHHEDEIGPCLNKVAKALDLVCRALLQLSKERYAASQNGNRKKVDAETNTEIALPTPQPPPTPHVPGKKQMTKSAKQRQRNKNAKIKNKNDERTLAAF</sequence>
<feature type="compositionally biased region" description="Basic and acidic residues" evidence="1">
    <location>
        <begin position="163"/>
        <end position="173"/>
    </location>
</feature>
<dbReference type="EMBL" id="AJIL01004781">
    <property type="protein sequence ID" value="KNE87598.1"/>
    <property type="molecule type" value="Genomic_DNA"/>
</dbReference>
<organism evidence="2 3">
    <name type="scientific">Puccinia striiformis f. sp. tritici PST-78</name>
    <dbReference type="NCBI Taxonomy" id="1165861"/>
    <lineage>
        <taxon>Eukaryota</taxon>
        <taxon>Fungi</taxon>
        <taxon>Dikarya</taxon>
        <taxon>Basidiomycota</taxon>
        <taxon>Pucciniomycotina</taxon>
        <taxon>Pucciniomycetes</taxon>
        <taxon>Pucciniales</taxon>
        <taxon>Pucciniaceae</taxon>
        <taxon>Puccinia</taxon>
    </lineage>
</organism>
<feature type="region of interest" description="Disordered" evidence="1">
    <location>
        <begin position="107"/>
        <end position="173"/>
    </location>
</feature>
<comment type="caution">
    <text evidence="2">The sequence shown here is derived from an EMBL/GenBank/DDBJ whole genome shotgun (WGS) entry which is preliminary data.</text>
</comment>
<feature type="non-terminal residue" evidence="2">
    <location>
        <position position="173"/>
    </location>
</feature>
<name>A0A0L0UKQ3_9BASI</name>
<dbReference type="STRING" id="1165861.A0A0L0UKQ3"/>
<dbReference type="Proteomes" id="UP000054564">
    <property type="component" value="Unassembled WGS sequence"/>
</dbReference>
<evidence type="ECO:0000313" key="3">
    <source>
        <dbReference type="Proteomes" id="UP000054564"/>
    </source>
</evidence>
<protein>
    <submittedName>
        <fullName evidence="2">Uncharacterized protein</fullName>
    </submittedName>
</protein>
<keyword evidence="3" id="KW-1185">Reference proteome</keyword>
<dbReference type="AlphaFoldDB" id="A0A0L0UKQ3"/>
<accession>A0A0L0UKQ3</accession>
<evidence type="ECO:0000313" key="2">
    <source>
        <dbReference type="EMBL" id="KNE87598.1"/>
    </source>
</evidence>
<reference evidence="3" key="1">
    <citation type="submission" date="2014-03" db="EMBL/GenBank/DDBJ databases">
        <title>The Genome Sequence of Puccinia striiformis f. sp. tritici PST-78.</title>
        <authorList>
            <consortium name="The Broad Institute Genome Sequencing Platform"/>
            <person name="Cuomo C."/>
            <person name="Hulbert S."/>
            <person name="Chen X."/>
            <person name="Walker B."/>
            <person name="Young S.K."/>
            <person name="Zeng Q."/>
            <person name="Gargeya S."/>
            <person name="Fitzgerald M."/>
            <person name="Haas B."/>
            <person name="Abouelleil A."/>
            <person name="Alvarado L."/>
            <person name="Arachchi H.M."/>
            <person name="Berlin A.M."/>
            <person name="Chapman S.B."/>
            <person name="Goldberg J."/>
            <person name="Griggs A."/>
            <person name="Gujja S."/>
            <person name="Hansen M."/>
            <person name="Howarth C."/>
            <person name="Imamovic A."/>
            <person name="Larimer J."/>
            <person name="McCowan C."/>
            <person name="Montmayeur A."/>
            <person name="Murphy C."/>
            <person name="Neiman D."/>
            <person name="Pearson M."/>
            <person name="Priest M."/>
            <person name="Roberts A."/>
            <person name="Saif S."/>
            <person name="Shea T."/>
            <person name="Sisk P."/>
            <person name="Sykes S."/>
            <person name="Wortman J."/>
            <person name="Nusbaum C."/>
            <person name="Birren B."/>
        </authorList>
    </citation>
    <scope>NUCLEOTIDE SEQUENCE [LARGE SCALE GENOMIC DNA]</scope>
    <source>
        <strain evidence="3">race PST-78</strain>
    </source>
</reference>
<gene>
    <name evidence="2" type="ORF">PSTG_19016</name>
</gene>
<feature type="compositionally biased region" description="Basic residues" evidence="1">
    <location>
        <begin position="141"/>
        <end position="162"/>
    </location>
</feature>
<evidence type="ECO:0000256" key="1">
    <source>
        <dbReference type="SAM" id="MobiDB-lite"/>
    </source>
</evidence>